<evidence type="ECO:0000313" key="3">
    <source>
        <dbReference type="Proteomes" id="UP000592181"/>
    </source>
</evidence>
<evidence type="ECO:0000313" key="2">
    <source>
        <dbReference type="EMBL" id="NYG36744.1"/>
    </source>
</evidence>
<reference evidence="2 3" key="1">
    <citation type="submission" date="2020-07" db="EMBL/GenBank/DDBJ databases">
        <title>Sequencing the genomes of 1000 actinobacteria strains.</title>
        <authorList>
            <person name="Klenk H.-P."/>
        </authorList>
    </citation>
    <scope>NUCLEOTIDE SEQUENCE [LARGE SCALE GENOMIC DNA]</scope>
    <source>
        <strain evidence="2 3">DSM 24723</strain>
    </source>
</reference>
<organism evidence="2 3">
    <name type="scientific">Janibacter alkaliphilus</name>
    <dbReference type="NCBI Taxonomy" id="1069963"/>
    <lineage>
        <taxon>Bacteria</taxon>
        <taxon>Bacillati</taxon>
        <taxon>Actinomycetota</taxon>
        <taxon>Actinomycetes</taxon>
        <taxon>Micrococcales</taxon>
        <taxon>Intrasporangiaceae</taxon>
        <taxon>Janibacter</taxon>
    </lineage>
</organism>
<accession>A0A852X8T9</accession>
<keyword evidence="3" id="KW-1185">Reference proteome</keyword>
<gene>
    <name evidence="2" type="ORF">BJY28_001213</name>
</gene>
<sequence length="367" mass="38788">MREVESSGTGMIEVLAGSWAGPDLDRMSVDWQHARGQIVAAGDALGAFGRRLQEEAQQQDDGSAAHAGAAAPHGVSAASAASPLAATVAAALPPPTDAGPDDHAREAEGARQDRGRTSVDRRGSSGEGSDGTDGGSPPPKGLGEPVPGTDLDEQPEPPKWSPPDQGAGEYDSEWASPKDFATKYAAEAGALALAGAWPDASRNLQHFLGNSGDPLEQDVDAMLEDVESFQAQVDTQTDQLAQEAVDQARADGITEPVTYPVNTPWAGHYLGEDESKNWFFATGGMSYNQTGQITVYPPETPGGPYRYETERTVNYRDQYNWDKGKGVDILGIEVTDAQLAELHRAGLAREYTMYGNSSPQTTSGEVS</sequence>
<dbReference type="EMBL" id="JACBZX010000001">
    <property type="protein sequence ID" value="NYG36744.1"/>
    <property type="molecule type" value="Genomic_DNA"/>
</dbReference>
<dbReference type="AlphaFoldDB" id="A0A852X8T9"/>
<feature type="compositionally biased region" description="Low complexity" evidence="1">
    <location>
        <begin position="64"/>
        <end position="91"/>
    </location>
</feature>
<protein>
    <submittedName>
        <fullName evidence="2">Uncharacterized protein</fullName>
    </submittedName>
</protein>
<evidence type="ECO:0000256" key="1">
    <source>
        <dbReference type="SAM" id="MobiDB-lite"/>
    </source>
</evidence>
<dbReference type="RefSeq" id="WP_179462199.1">
    <property type="nucleotide sequence ID" value="NZ_JACBZX010000001.1"/>
</dbReference>
<feature type="compositionally biased region" description="Gly residues" evidence="1">
    <location>
        <begin position="125"/>
        <end position="134"/>
    </location>
</feature>
<feature type="region of interest" description="Disordered" evidence="1">
    <location>
        <begin position="50"/>
        <end position="175"/>
    </location>
</feature>
<name>A0A852X8T9_9MICO</name>
<proteinExistence type="predicted"/>
<comment type="caution">
    <text evidence="2">The sequence shown here is derived from an EMBL/GenBank/DDBJ whole genome shotgun (WGS) entry which is preliminary data.</text>
</comment>
<dbReference type="Proteomes" id="UP000592181">
    <property type="component" value="Unassembled WGS sequence"/>
</dbReference>
<feature type="compositionally biased region" description="Basic and acidic residues" evidence="1">
    <location>
        <begin position="100"/>
        <end position="124"/>
    </location>
</feature>